<dbReference type="SUPFAM" id="SSF63491">
    <property type="entry name" value="BAG domain"/>
    <property type="match status" value="1"/>
</dbReference>
<feature type="region of interest" description="Disordered" evidence="1">
    <location>
        <begin position="162"/>
        <end position="261"/>
    </location>
</feature>
<gene>
    <name evidence="3" type="ORF">GQ43DRAFT_444266</name>
</gene>
<dbReference type="EMBL" id="ML994236">
    <property type="protein sequence ID" value="KAF2197430.1"/>
    <property type="molecule type" value="Genomic_DNA"/>
</dbReference>
<feature type="region of interest" description="Disordered" evidence="1">
    <location>
        <begin position="1"/>
        <end position="28"/>
    </location>
</feature>
<proteinExistence type="predicted"/>
<dbReference type="InterPro" id="IPR036533">
    <property type="entry name" value="BAG_dom_sf"/>
</dbReference>
<evidence type="ECO:0000256" key="1">
    <source>
        <dbReference type="SAM" id="MobiDB-lite"/>
    </source>
</evidence>
<comment type="caution">
    <text evidence="3">The sequence shown here is derived from an EMBL/GenBank/DDBJ whole genome shotgun (WGS) entry which is preliminary data.</text>
</comment>
<feature type="compositionally biased region" description="Basic residues" evidence="1">
    <location>
        <begin position="195"/>
        <end position="210"/>
    </location>
</feature>
<dbReference type="OrthoDB" id="417450at2759"/>
<organism evidence="3 4">
    <name type="scientific">Delitschia confertaspora ATCC 74209</name>
    <dbReference type="NCBI Taxonomy" id="1513339"/>
    <lineage>
        <taxon>Eukaryota</taxon>
        <taxon>Fungi</taxon>
        <taxon>Dikarya</taxon>
        <taxon>Ascomycota</taxon>
        <taxon>Pezizomycotina</taxon>
        <taxon>Dothideomycetes</taxon>
        <taxon>Pleosporomycetidae</taxon>
        <taxon>Pleosporales</taxon>
        <taxon>Delitschiaceae</taxon>
        <taxon>Delitschia</taxon>
    </lineage>
</organism>
<keyword evidence="4" id="KW-1185">Reference proteome</keyword>
<evidence type="ECO:0000313" key="3">
    <source>
        <dbReference type="EMBL" id="KAF2197430.1"/>
    </source>
</evidence>
<dbReference type="InterPro" id="IPR003103">
    <property type="entry name" value="BAG_domain"/>
</dbReference>
<protein>
    <recommendedName>
        <fullName evidence="2">BAG domain-containing protein</fullName>
    </recommendedName>
</protein>
<name>A0A9P4JE27_9PLEO</name>
<accession>A0A9P4JE27</accession>
<evidence type="ECO:0000259" key="2">
    <source>
        <dbReference type="PROSITE" id="PS51035"/>
    </source>
</evidence>
<dbReference type="PROSITE" id="PS51035">
    <property type="entry name" value="BAG"/>
    <property type="match status" value="1"/>
</dbReference>
<dbReference type="SMART" id="SM00264">
    <property type="entry name" value="BAG"/>
    <property type="match status" value="1"/>
</dbReference>
<feature type="domain" description="BAG" evidence="2">
    <location>
        <begin position="289"/>
        <end position="347"/>
    </location>
</feature>
<sequence length="348" mass="38150">MSWFSRGAGSTFGRFSPFGRGNQSANSNEVSDADFSYITNEDLAAHTGSHGRHRSASRNAAPEIVDWDDKNPDRDTDILVFKHGRVSYPTHFPAQTIRDGDLKIGTVRQAAAKKLGVNDPRRIRMFYKGRQLKFDDRTAKEEALRGDGTGSEILCVVGEQSTGTMAPGSEEFPSEQQDGSDEEDETEGVSDAAGKKKPRKRSGKKKKGKKSSNASPADLGYTNSNPTNPEFLPVPSNIPPPRPSATASPVSQPSRANTPQTPLQKLDAIASKFHTELVPLCVQYMAHPPDNPAKREFEHKKLAETILAQILLKLDGVETDGDQEARLRRKELVKEAQGMLNKLDEVVT</sequence>
<dbReference type="Pfam" id="PF02179">
    <property type="entry name" value="BAG"/>
    <property type="match status" value="1"/>
</dbReference>
<feature type="compositionally biased region" description="Polar residues" evidence="1">
    <location>
        <begin position="245"/>
        <end position="261"/>
    </location>
</feature>
<dbReference type="AlphaFoldDB" id="A0A9P4JE27"/>
<reference evidence="3" key="1">
    <citation type="journal article" date="2020" name="Stud. Mycol.">
        <title>101 Dothideomycetes genomes: a test case for predicting lifestyles and emergence of pathogens.</title>
        <authorList>
            <person name="Haridas S."/>
            <person name="Albert R."/>
            <person name="Binder M."/>
            <person name="Bloem J."/>
            <person name="Labutti K."/>
            <person name="Salamov A."/>
            <person name="Andreopoulos B."/>
            <person name="Baker S."/>
            <person name="Barry K."/>
            <person name="Bills G."/>
            <person name="Bluhm B."/>
            <person name="Cannon C."/>
            <person name="Castanera R."/>
            <person name="Culley D."/>
            <person name="Daum C."/>
            <person name="Ezra D."/>
            <person name="Gonzalez J."/>
            <person name="Henrissat B."/>
            <person name="Kuo A."/>
            <person name="Liang C."/>
            <person name="Lipzen A."/>
            <person name="Lutzoni F."/>
            <person name="Magnuson J."/>
            <person name="Mondo S."/>
            <person name="Nolan M."/>
            <person name="Ohm R."/>
            <person name="Pangilinan J."/>
            <person name="Park H.-J."/>
            <person name="Ramirez L."/>
            <person name="Alfaro M."/>
            <person name="Sun H."/>
            <person name="Tritt A."/>
            <person name="Yoshinaga Y."/>
            <person name="Zwiers L.-H."/>
            <person name="Turgeon B."/>
            <person name="Goodwin S."/>
            <person name="Spatafora J."/>
            <person name="Crous P."/>
            <person name="Grigoriev I."/>
        </authorList>
    </citation>
    <scope>NUCLEOTIDE SEQUENCE</scope>
    <source>
        <strain evidence="3">ATCC 74209</strain>
    </source>
</reference>
<dbReference type="Proteomes" id="UP000799536">
    <property type="component" value="Unassembled WGS sequence"/>
</dbReference>
<dbReference type="Gene3D" id="1.20.58.120">
    <property type="entry name" value="BAG domain"/>
    <property type="match status" value="1"/>
</dbReference>
<dbReference type="GO" id="GO:0051087">
    <property type="term" value="F:protein-folding chaperone binding"/>
    <property type="evidence" value="ECO:0007669"/>
    <property type="project" value="InterPro"/>
</dbReference>
<evidence type="ECO:0000313" key="4">
    <source>
        <dbReference type="Proteomes" id="UP000799536"/>
    </source>
</evidence>
<feature type="compositionally biased region" description="Acidic residues" evidence="1">
    <location>
        <begin position="178"/>
        <end position="188"/>
    </location>
</feature>